<dbReference type="CDD" id="cd21908">
    <property type="entry name" value="BDD_Gal13"/>
    <property type="match status" value="1"/>
</dbReference>
<keyword evidence="4" id="KW-1185">Reference proteome</keyword>
<evidence type="ECO:0000259" key="2">
    <source>
        <dbReference type="Pfam" id="PF00711"/>
    </source>
</evidence>
<feature type="domain" description="Beta-defensin-like" evidence="2">
    <location>
        <begin position="64"/>
        <end position="97"/>
    </location>
</feature>
<dbReference type="Proteomes" id="UP000594220">
    <property type="component" value="Unplaced"/>
</dbReference>
<evidence type="ECO:0000313" key="4">
    <source>
        <dbReference type="Proteomes" id="UP000594220"/>
    </source>
</evidence>
<dbReference type="Pfam" id="PF00711">
    <property type="entry name" value="Defensin_beta"/>
    <property type="match status" value="1"/>
</dbReference>
<dbReference type="GeneTree" id="ENSGT00980000200613"/>
<name>A0A7M4E1D5_CROPO</name>
<dbReference type="SUPFAM" id="SSF57392">
    <property type="entry name" value="Defensin-like"/>
    <property type="match status" value="1"/>
</dbReference>
<dbReference type="GO" id="GO:0006952">
    <property type="term" value="P:defense response"/>
    <property type="evidence" value="ECO:0007669"/>
    <property type="project" value="InterPro"/>
</dbReference>
<keyword evidence="1" id="KW-0812">Transmembrane</keyword>
<keyword evidence="1" id="KW-0472">Membrane</keyword>
<dbReference type="Ensembl" id="ENSCPRT00005003378.1">
    <property type="protein sequence ID" value="ENSCPRP00005002889.1"/>
    <property type="gene ID" value="ENSCPRG00005002116.1"/>
</dbReference>
<sequence>MNSCLLPLCIQDSSKHPHRYRGSLPLWKPHTQALLFSMAGKRMLWFAAFLILLAVPANGSYYSTLQCRNNHGHCRRLCFHGEQWIGNCNGRHQHCCK</sequence>
<reference evidence="3" key="1">
    <citation type="submission" date="2025-08" db="UniProtKB">
        <authorList>
            <consortium name="Ensembl"/>
        </authorList>
    </citation>
    <scope>IDENTIFICATION</scope>
</reference>
<accession>A0A7M4E1D5</accession>
<dbReference type="AlphaFoldDB" id="A0A7M4E1D5"/>
<dbReference type="GO" id="GO:0005576">
    <property type="term" value="C:extracellular region"/>
    <property type="evidence" value="ECO:0007669"/>
    <property type="project" value="InterPro"/>
</dbReference>
<protein>
    <recommendedName>
        <fullName evidence="2">Beta-defensin-like domain-containing protein</fullName>
    </recommendedName>
</protein>
<evidence type="ECO:0000313" key="3">
    <source>
        <dbReference type="Ensembl" id="ENSCPRP00005002889.1"/>
    </source>
</evidence>
<feature type="transmembrane region" description="Helical" evidence="1">
    <location>
        <begin position="43"/>
        <end position="62"/>
    </location>
</feature>
<dbReference type="InterPro" id="IPR001855">
    <property type="entry name" value="Defensin_beta-like"/>
</dbReference>
<evidence type="ECO:0000256" key="1">
    <source>
        <dbReference type="SAM" id="Phobius"/>
    </source>
</evidence>
<proteinExistence type="predicted"/>
<reference evidence="3" key="2">
    <citation type="submission" date="2025-09" db="UniProtKB">
        <authorList>
            <consortium name="Ensembl"/>
        </authorList>
    </citation>
    <scope>IDENTIFICATION</scope>
</reference>
<keyword evidence="1" id="KW-1133">Transmembrane helix</keyword>
<organism evidence="3 4">
    <name type="scientific">Crocodylus porosus</name>
    <name type="common">Saltwater crocodile</name>
    <name type="synonym">Estuarine crocodile</name>
    <dbReference type="NCBI Taxonomy" id="8502"/>
    <lineage>
        <taxon>Eukaryota</taxon>
        <taxon>Metazoa</taxon>
        <taxon>Chordata</taxon>
        <taxon>Craniata</taxon>
        <taxon>Vertebrata</taxon>
        <taxon>Euteleostomi</taxon>
        <taxon>Archelosauria</taxon>
        <taxon>Archosauria</taxon>
        <taxon>Crocodylia</taxon>
        <taxon>Longirostres</taxon>
        <taxon>Crocodylidae</taxon>
        <taxon>Crocodylus</taxon>
    </lineage>
</organism>